<dbReference type="GO" id="GO:0008429">
    <property type="term" value="F:phosphatidylethanolamine binding"/>
    <property type="evidence" value="ECO:0007669"/>
    <property type="project" value="TreeGrafter"/>
</dbReference>
<dbReference type="Proteomes" id="UP000005205">
    <property type="component" value="Unassembled WGS sequence"/>
</dbReference>
<feature type="region of interest" description="Disordered" evidence="15">
    <location>
        <begin position="654"/>
        <end position="676"/>
    </location>
</feature>
<dbReference type="FunFam" id="2.60.40.150:FF:000155">
    <property type="entry name" value="extended synaptotagmin-2 isoform X1"/>
    <property type="match status" value="1"/>
</dbReference>
<dbReference type="GO" id="GO:0005886">
    <property type="term" value="C:plasma membrane"/>
    <property type="evidence" value="ECO:0007669"/>
    <property type="project" value="UniProtKB-SubCell"/>
</dbReference>
<dbReference type="InParanoid" id="A0A158NC98"/>
<evidence type="ECO:0000256" key="1">
    <source>
        <dbReference type="ARBA" id="ARBA00004202"/>
    </source>
</evidence>
<keyword evidence="13" id="KW-0446">Lipid-binding</keyword>
<dbReference type="Gene3D" id="2.60.40.150">
    <property type="entry name" value="C2 domain"/>
    <property type="match status" value="3"/>
</dbReference>
<evidence type="ECO:0000256" key="9">
    <source>
        <dbReference type="ARBA" id="ARBA00022824"/>
    </source>
</evidence>
<reference evidence="19" key="2">
    <citation type="submission" date="2016-04" db="UniProtKB">
        <authorList>
            <consortium name="EnsemblMetazoa"/>
        </authorList>
    </citation>
    <scope>IDENTIFICATION</scope>
</reference>
<dbReference type="GO" id="GO:0031210">
    <property type="term" value="F:phosphatidylcholine binding"/>
    <property type="evidence" value="ECO:0007669"/>
    <property type="project" value="TreeGrafter"/>
</dbReference>
<evidence type="ECO:0000256" key="14">
    <source>
        <dbReference type="ARBA" id="ARBA00023136"/>
    </source>
</evidence>
<keyword evidence="11 16" id="KW-1133">Transmembrane helix</keyword>
<dbReference type="GO" id="GO:0005509">
    <property type="term" value="F:calcium ion binding"/>
    <property type="evidence" value="ECO:0007669"/>
    <property type="project" value="TreeGrafter"/>
</dbReference>
<dbReference type="PANTHER" id="PTHR45761:SF1">
    <property type="entry name" value="EXTENDED SYNAPTOTAGMIN-LIKE PROTEIN 2, ISOFORM C"/>
    <property type="match status" value="1"/>
</dbReference>
<dbReference type="InterPro" id="IPR031468">
    <property type="entry name" value="SMP_LBD"/>
</dbReference>
<keyword evidence="6 16" id="KW-0812">Transmembrane</keyword>
<dbReference type="PROSITE" id="PS51847">
    <property type="entry name" value="SMP"/>
    <property type="match status" value="1"/>
</dbReference>
<dbReference type="GO" id="GO:0005789">
    <property type="term" value="C:endoplasmic reticulum membrane"/>
    <property type="evidence" value="ECO:0007669"/>
    <property type="project" value="UniProtKB-SubCell"/>
</dbReference>
<dbReference type="PANTHER" id="PTHR45761">
    <property type="entry name" value="EXTENDED SYNAPTOTAGMIN-LIKE PROTEIN 2, ISOFORM C"/>
    <property type="match status" value="1"/>
</dbReference>
<dbReference type="SUPFAM" id="SSF49562">
    <property type="entry name" value="C2 domain (Calcium/lipid-binding domain, CaLB)"/>
    <property type="match status" value="3"/>
</dbReference>
<name>A0A158NC98_ATTCE</name>
<dbReference type="EMBL" id="ADTU01011773">
    <property type="status" value="NOT_ANNOTATED_CDS"/>
    <property type="molecule type" value="Genomic_DNA"/>
</dbReference>
<dbReference type="InterPro" id="IPR035892">
    <property type="entry name" value="C2_domain_sf"/>
</dbReference>
<dbReference type="InterPro" id="IPR039010">
    <property type="entry name" value="Synaptotagmin_SMP"/>
</dbReference>
<keyword evidence="12" id="KW-0445">Lipid transport</keyword>
<dbReference type="InterPro" id="IPR037752">
    <property type="entry name" value="C2C_KIAA1228"/>
</dbReference>
<proteinExistence type="inferred from homology"/>
<keyword evidence="7" id="KW-0479">Metal-binding</keyword>
<dbReference type="SMART" id="SM00239">
    <property type="entry name" value="C2"/>
    <property type="match status" value="3"/>
</dbReference>
<protein>
    <recommendedName>
        <fullName evidence="21">Extended synaptotagmin-2</fullName>
    </recommendedName>
</protein>
<accession>A0A158NC98</accession>
<feature type="domain" description="C2" evidence="17">
    <location>
        <begin position="428"/>
        <end position="549"/>
    </location>
</feature>
<dbReference type="AlphaFoldDB" id="A0A158NC98"/>
<dbReference type="CDD" id="cd04030">
    <property type="entry name" value="C2C_KIAA1228"/>
    <property type="match status" value="1"/>
</dbReference>
<feature type="domain" description="SMP-LTD" evidence="18">
    <location>
        <begin position="105"/>
        <end position="284"/>
    </location>
</feature>
<reference evidence="20" key="1">
    <citation type="journal article" date="2011" name="PLoS Genet.">
        <title>The genome sequence of the leaf-cutter ant Atta cephalotes reveals insights into its obligate symbiotic lifestyle.</title>
        <authorList>
            <person name="Suen G."/>
            <person name="Teiling C."/>
            <person name="Li L."/>
            <person name="Holt C."/>
            <person name="Abouheif E."/>
            <person name="Bornberg-Bauer E."/>
            <person name="Bouffard P."/>
            <person name="Caldera E.J."/>
            <person name="Cash E."/>
            <person name="Cavanaugh A."/>
            <person name="Denas O."/>
            <person name="Elhaik E."/>
            <person name="Fave M.J."/>
            <person name="Gadau J."/>
            <person name="Gibson J.D."/>
            <person name="Graur D."/>
            <person name="Grubbs K.J."/>
            <person name="Hagen D.E."/>
            <person name="Harkins T.T."/>
            <person name="Helmkampf M."/>
            <person name="Hu H."/>
            <person name="Johnson B.R."/>
            <person name="Kim J."/>
            <person name="Marsh S.E."/>
            <person name="Moeller J.A."/>
            <person name="Munoz-Torres M.C."/>
            <person name="Murphy M.C."/>
            <person name="Naughton M.C."/>
            <person name="Nigam S."/>
            <person name="Overson R."/>
            <person name="Rajakumar R."/>
            <person name="Reese J.T."/>
            <person name="Scott J.J."/>
            <person name="Smith C.R."/>
            <person name="Tao S."/>
            <person name="Tsutsui N.D."/>
            <person name="Viljakainen L."/>
            <person name="Wissler L."/>
            <person name="Yandell M.D."/>
            <person name="Zimmer F."/>
            <person name="Taylor J."/>
            <person name="Slater S.C."/>
            <person name="Clifton S.W."/>
            <person name="Warren W.C."/>
            <person name="Elsik C.G."/>
            <person name="Smith C.D."/>
            <person name="Weinstock G.M."/>
            <person name="Gerardo N.M."/>
            <person name="Currie C.R."/>
        </authorList>
    </citation>
    <scope>NUCLEOTIDE SEQUENCE [LARGE SCALE GENOMIC DNA]</scope>
</reference>
<evidence type="ECO:0000256" key="4">
    <source>
        <dbReference type="ARBA" id="ARBA00022448"/>
    </source>
</evidence>
<keyword evidence="20" id="KW-1185">Reference proteome</keyword>
<feature type="domain" description="C2" evidence="17">
    <location>
        <begin position="275"/>
        <end position="406"/>
    </location>
</feature>
<sequence>MEGESENNSLNKDSKPITWPYMNVSSLTISFLTKLAAAGIIWGWGYFNYSIAWLIAPIVFSVWKTERKRDNELRTITAQASVLVKEKELIVSRMNELPSWVYFPDFDRAEWLNRILYKVWPSMNQFVRQLCKQSIEPSIVEKLTEYKIKGFQFDRLVLGRIPPKIYGIKVYDKNTSRNEIILDADIMYAGDCDITFFVGNIKGGIKDFQIHGLVRVVMKPMLPMMPLIGGVQIFYLNVPTINFNLVGVADVLDLPGFNEILRKTIVEQISAIVVLPNKIIIPLSEEIPMESLKIPEPEGVLRIHVVEAKHLMKKDIGMLGKGKSDPYAVINVGAQEFRTKIIDNTINPKWDYWCEAMISSCNMQEAVVSLWDWDPNVPGVQYDDFLGRATIEVNRVKKKGTIDTWVSLEQAKHGMVHLRLTWLQFSKEPADLRAALMETQELRVTSMSTALLTLYIDSAKNLPCVRGNKQPDVYLEASVGGKTERTATVPRSCDPVWERGFTFLVSNPETGVLHIKIIDEKTAMTVGEMSYNLSLLLEKSNLEVMQQPYDLQKAEVDSKLVLSMTLNILKYEQPESTSEEDEDDHDINELNRRIERQESTTNNVPFSSSVPSSPLKKQPSKESVNSQSRTGSAAALLPEEPISVEEELILSTSAPSSFTGSPQLIHRNPSIMSSSGESKLGRIQLTIRYSTQRQKLSIFVHRVANLPLPQNDPHNIPDPYVKLYILPDKHKETKRKTAVIKDNCNPQFDEQFEYVVSQGDLNTRVLEVSVCTQKGWLSTGSNVMGQVHLKLSEINISKTVTSWYDLQPEIKD</sequence>
<evidence type="ECO:0000256" key="11">
    <source>
        <dbReference type="ARBA" id="ARBA00022989"/>
    </source>
</evidence>
<dbReference type="InterPro" id="IPR051634">
    <property type="entry name" value="Extended_Synaptotagmin"/>
</dbReference>
<dbReference type="Pfam" id="PF00168">
    <property type="entry name" value="C2"/>
    <property type="match status" value="3"/>
</dbReference>
<dbReference type="GO" id="GO:0035091">
    <property type="term" value="F:phosphatidylinositol binding"/>
    <property type="evidence" value="ECO:0007669"/>
    <property type="project" value="TreeGrafter"/>
</dbReference>
<keyword evidence="14 16" id="KW-0472">Membrane</keyword>
<evidence type="ECO:0000256" key="3">
    <source>
        <dbReference type="ARBA" id="ARBA00005867"/>
    </source>
</evidence>
<evidence type="ECO:0000256" key="12">
    <source>
        <dbReference type="ARBA" id="ARBA00023055"/>
    </source>
</evidence>
<keyword evidence="5" id="KW-1003">Cell membrane</keyword>
<dbReference type="Pfam" id="PF17047">
    <property type="entry name" value="SMP_LBD"/>
    <property type="match status" value="1"/>
</dbReference>
<dbReference type="OrthoDB" id="1029639at2759"/>
<evidence type="ECO:0000256" key="10">
    <source>
        <dbReference type="ARBA" id="ARBA00022837"/>
    </source>
</evidence>
<evidence type="ECO:0000256" key="13">
    <source>
        <dbReference type="ARBA" id="ARBA00023121"/>
    </source>
</evidence>
<organism evidence="19 20">
    <name type="scientific">Atta cephalotes</name>
    <name type="common">Leafcutter ant</name>
    <dbReference type="NCBI Taxonomy" id="12957"/>
    <lineage>
        <taxon>Eukaryota</taxon>
        <taxon>Metazoa</taxon>
        <taxon>Ecdysozoa</taxon>
        <taxon>Arthropoda</taxon>
        <taxon>Hexapoda</taxon>
        <taxon>Insecta</taxon>
        <taxon>Pterygota</taxon>
        <taxon>Neoptera</taxon>
        <taxon>Endopterygota</taxon>
        <taxon>Hymenoptera</taxon>
        <taxon>Apocrita</taxon>
        <taxon>Aculeata</taxon>
        <taxon>Formicoidea</taxon>
        <taxon>Formicidae</taxon>
        <taxon>Myrmicinae</taxon>
        <taxon>Atta</taxon>
    </lineage>
</organism>
<dbReference type="InterPro" id="IPR037733">
    <property type="entry name" value="Ext_Synaptotagmin_C2A"/>
</dbReference>
<dbReference type="EMBL" id="ADTU01011772">
    <property type="status" value="NOT_ANNOTATED_CDS"/>
    <property type="molecule type" value="Genomic_DNA"/>
</dbReference>
<dbReference type="InterPro" id="IPR037749">
    <property type="entry name" value="Ext_Synaptotagmin_C2B"/>
</dbReference>
<dbReference type="CDD" id="cd08391">
    <property type="entry name" value="C2A_C2C_Synaptotagmin_like"/>
    <property type="match status" value="1"/>
</dbReference>
<evidence type="ECO:0000259" key="17">
    <source>
        <dbReference type="PROSITE" id="PS50004"/>
    </source>
</evidence>
<evidence type="ECO:0000256" key="16">
    <source>
        <dbReference type="SAM" id="Phobius"/>
    </source>
</evidence>
<gene>
    <name evidence="19" type="primary">105618224</name>
</gene>
<keyword evidence="8" id="KW-0677">Repeat</keyword>
<dbReference type="GO" id="GO:0005544">
    <property type="term" value="F:calcium-dependent phospholipid binding"/>
    <property type="evidence" value="ECO:0007669"/>
    <property type="project" value="TreeGrafter"/>
</dbReference>
<evidence type="ECO:0000256" key="15">
    <source>
        <dbReference type="SAM" id="MobiDB-lite"/>
    </source>
</evidence>
<dbReference type="eggNOG" id="KOG1012">
    <property type="taxonomic scope" value="Eukaryota"/>
</dbReference>
<dbReference type="KEGG" id="acep:105618224"/>
<feature type="transmembrane region" description="Helical" evidence="16">
    <location>
        <begin position="46"/>
        <end position="63"/>
    </location>
</feature>
<evidence type="ECO:0000256" key="7">
    <source>
        <dbReference type="ARBA" id="ARBA00022723"/>
    </source>
</evidence>
<feature type="region of interest" description="Disordered" evidence="15">
    <location>
        <begin position="593"/>
        <end position="638"/>
    </location>
</feature>
<dbReference type="EnsemblMetazoa" id="XM_012199766.1">
    <property type="protein sequence ID" value="XP_012055156.1"/>
    <property type="gene ID" value="LOC105618224"/>
</dbReference>
<dbReference type="CDD" id="cd04050">
    <property type="entry name" value="C2B_Synaptotagmin-like"/>
    <property type="match status" value="1"/>
</dbReference>
<dbReference type="PROSITE" id="PS50004">
    <property type="entry name" value="C2"/>
    <property type="match status" value="3"/>
</dbReference>
<dbReference type="InterPro" id="IPR000008">
    <property type="entry name" value="C2_dom"/>
</dbReference>
<evidence type="ECO:0008006" key="21">
    <source>
        <dbReference type="Google" id="ProtNLM"/>
    </source>
</evidence>
<evidence type="ECO:0000256" key="5">
    <source>
        <dbReference type="ARBA" id="ARBA00022475"/>
    </source>
</evidence>
<evidence type="ECO:0000256" key="8">
    <source>
        <dbReference type="ARBA" id="ARBA00022737"/>
    </source>
</evidence>
<dbReference type="STRING" id="12957.A0A158NC98"/>
<keyword evidence="9" id="KW-0256">Endoplasmic reticulum</keyword>
<keyword evidence="4" id="KW-0813">Transport</keyword>
<evidence type="ECO:0000256" key="2">
    <source>
        <dbReference type="ARBA" id="ARBA00004477"/>
    </source>
</evidence>
<evidence type="ECO:0000313" key="19">
    <source>
        <dbReference type="EnsemblMetazoa" id="XP_012055156.1"/>
    </source>
</evidence>
<dbReference type="GO" id="GO:0061817">
    <property type="term" value="P:endoplasmic reticulum-plasma membrane tethering"/>
    <property type="evidence" value="ECO:0007669"/>
    <property type="project" value="InterPro"/>
</dbReference>
<dbReference type="FunCoup" id="A0A158NC98">
    <property type="interactions" value="691"/>
</dbReference>
<evidence type="ECO:0000259" key="18">
    <source>
        <dbReference type="PROSITE" id="PS51847"/>
    </source>
</evidence>
<keyword evidence="10" id="KW-0106">Calcium</keyword>
<dbReference type="GO" id="GO:0006869">
    <property type="term" value="P:lipid transport"/>
    <property type="evidence" value="ECO:0007669"/>
    <property type="project" value="UniProtKB-KW"/>
</dbReference>
<comment type="similarity">
    <text evidence="3">Belongs to the extended synaptotagmin family.</text>
</comment>
<comment type="subcellular location">
    <subcellularLocation>
        <location evidence="1">Cell membrane</location>
        <topology evidence="1">Peripheral membrane protein</topology>
    </subcellularLocation>
    <subcellularLocation>
        <location evidence="2">Endoplasmic reticulum membrane</location>
        <topology evidence="2">Multi-pass membrane protein</topology>
    </subcellularLocation>
</comment>
<feature type="compositionally biased region" description="Low complexity" evidence="15">
    <location>
        <begin position="607"/>
        <end position="623"/>
    </location>
</feature>
<evidence type="ECO:0000313" key="20">
    <source>
        <dbReference type="Proteomes" id="UP000005205"/>
    </source>
</evidence>
<evidence type="ECO:0000256" key="6">
    <source>
        <dbReference type="ARBA" id="ARBA00022692"/>
    </source>
</evidence>
<dbReference type="CDD" id="cd21670">
    <property type="entry name" value="SMP_ESyt"/>
    <property type="match status" value="1"/>
</dbReference>
<feature type="domain" description="C2" evidence="17">
    <location>
        <begin position="679"/>
        <end position="804"/>
    </location>
</feature>
<dbReference type="FunFam" id="2.60.40.150:FF:000093">
    <property type="entry name" value="Extended synaptotagmin 3"/>
    <property type="match status" value="1"/>
</dbReference>